<feature type="compositionally biased region" description="Basic and acidic residues" evidence="9">
    <location>
        <begin position="222"/>
        <end position="242"/>
    </location>
</feature>
<feature type="transmembrane region" description="Helical" evidence="10">
    <location>
        <begin position="41"/>
        <end position="59"/>
    </location>
</feature>
<dbReference type="EMBL" id="DS549259">
    <property type="protein sequence ID" value="EDR26241.1"/>
    <property type="molecule type" value="Genomic_DNA"/>
</dbReference>
<evidence type="ECO:0000256" key="9">
    <source>
        <dbReference type="SAM" id="MobiDB-lite"/>
    </source>
</evidence>
<evidence type="ECO:0000256" key="4">
    <source>
        <dbReference type="ARBA" id="ARBA00022692"/>
    </source>
</evidence>
<dbReference type="GO" id="GO:0055085">
    <property type="term" value="P:transmembrane transport"/>
    <property type="evidence" value="ECO:0007669"/>
    <property type="project" value="InterPro"/>
</dbReference>
<evidence type="ECO:0000313" key="11">
    <source>
        <dbReference type="EMBL" id="EDR26241.1"/>
    </source>
</evidence>
<dbReference type="OrthoDB" id="29653at2759"/>
<evidence type="ECO:0000313" key="12">
    <source>
        <dbReference type="Proteomes" id="UP000008076"/>
    </source>
</evidence>
<feature type="transmembrane region" description="Helical" evidence="10">
    <location>
        <begin position="388"/>
        <end position="413"/>
    </location>
</feature>
<feature type="transmembrane region" description="Helical" evidence="10">
    <location>
        <begin position="71"/>
        <end position="93"/>
    </location>
</feature>
<dbReference type="VEuPathDB" id="AmoebaDB:EDI_227030"/>
<dbReference type="OMA" id="WSWGYHI"/>
<dbReference type="eggNOG" id="KOG2722">
    <property type="taxonomic scope" value="Eukaryota"/>
</dbReference>
<evidence type="ECO:0000256" key="1">
    <source>
        <dbReference type="ARBA" id="ARBA00004141"/>
    </source>
</evidence>
<keyword evidence="6 10" id="KW-0472">Membrane</keyword>
<evidence type="ECO:0008006" key="13">
    <source>
        <dbReference type="Google" id="ProtNLM"/>
    </source>
</evidence>
<feature type="region of interest" description="Disordered" evidence="9">
    <location>
        <begin position="215"/>
        <end position="251"/>
    </location>
</feature>
<comment type="subcellular location">
    <subcellularLocation>
        <location evidence="2">Endomembrane system</location>
    </subcellularLocation>
    <subcellularLocation>
        <location evidence="1">Membrane</location>
        <topology evidence="1">Multi-pass membrane protein</topology>
    </subcellularLocation>
</comment>
<reference evidence="12" key="1">
    <citation type="submission" date="2007-12" db="EMBL/GenBank/DDBJ databases">
        <title>Annotation of Entamoeba dispar SAW760.</title>
        <authorList>
            <person name="Lorenzi H."/>
            <person name="Inman J."/>
            <person name="Schobel S."/>
            <person name="Amedeo P."/>
            <person name="Caler E."/>
        </authorList>
    </citation>
    <scope>NUCLEOTIDE SEQUENCE [LARGE SCALE GENOMIC DNA]</scope>
    <source>
        <strain evidence="12">ATCC PRA-260 / SAW760</strain>
    </source>
</reference>
<dbReference type="AlphaFoldDB" id="B0EGV1"/>
<feature type="transmembrane region" description="Helical" evidence="10">
    <location>
        <begin position="142"/>
        <end position="164"/>
    </location>
</feature>
<keyword evidence="4 10" id="KW-0812">Transmembrane</keyword>
<feature type="transmembrane region" description="Helical" evidence="10">
    <location>
        <begin position="357"/>
        <end position="376"/>
    </location>
</feature>
<sequence length="486" mass="54525">MEPLLIIVSTFNAIFKLVVISVAGFLATYTAHFDTTIRRGYSTLVFQYFVPAIIFTQTATSVERINTLADWWYLPISAILINGLAFPSIFFVAKIFKLDRLTTRVFVYAISFGNTMYIPLALVDSITSETTLFGLNGKDRGGAYICTFLLMSTLIYWVFGYSFIQKNQIETENIENDENIVITATTLNNDSLIEENKQNEDVINTFKAVLNDKQPSEEYEMKEEIKNNEIKENESTSNDNKKSQSSFELTTNDPSKIEEHSIINDSEIDNTKINQPSSSTNFTYFKLIQQSSKRIIAQLKSICSIVLSYIPLPIKRGIKNLCTPPTIATLLGILLILMYPVRDLLFNDGKLAVIGRSLKYLGSAAVISALFILGGNLSTGPKGGNIKWYVIVIALFVRMVVVPVICIGIHFTLWWYNIIPSDPMYFFVVCIESCTPPALNSAIVVNIVYPKGNEQCSSLLFWAYLTSLFTLSIGMIGTLQLISYKC</sequence>
<evidence type="ECO:0000256" key="2">
    <source>
        <dbReference type="ARBA" id="ARBA00004308"/>
    </source>
</evidence>
<dbReference type="GO" id="GO:0012505">
    <property type="term" value="C:endomembrane system"/>
    <property type="evidence" value="ECO:0007669"/>
    <property type="project" value="UniProtKB-SubCell"/>
</dbReference>
<evidence type="ECO:0000256" key="8">
    <source>
        <dbReference type="ARBA" id="ARBA00025752"/>
    </source>
</evidence>
<dbReference type="RefSeq" id="XP_001737468.1">
    <property type="nucleotide sequence ID" value="XM_001737416.1"/>
</dbReference>
<evidence type="ECO:0000256" key="6">
    <source>
        <dbReference type="ARBA" id="ARBA00023136"/>
    </source>
</evidence>
<dbReference type="GeneID" id="5882511"/>
<accession>B0EGV1</accession>
<evidence type="ECO:0000256" key="10">
    <source>
        <dbReference type="SAM" id="Phobius"/>
    </source>
</evidence>
<feature type="transmembrane region" description="Helical" evidence="10">
    <location>
        <begin position="326"/>
        <end position="345"/>
    </location>
</feature>
<keyword evidence="3" id="KW-0813">Transport</keyword>
<feature type="transmembrane region" description="Helical" evidence="10">
    <location>
        <begin position="105"/>
        <end position="122"/>
    </location>
</feature>
<dbReference type="Pfam" id="PF03547">
    <property type="entry name" value="Mem_trans"/>
    <property type="match status" value="1"/>
</dbReference>
<dbReference type="KEGG" id="edi:EDI_227030"/>
<dbReference type="Proteomes" id="UP000008076">
    <property type="component" value="Unassembled WGS sequence"/>
</dbReference>
<feature type="transmembrane region" description="Helical" evidence="10">
    <location>
        <begin position="425"/>
        <end position="449"/>
    </location>
</feature>
<comment type="function">
    <text evidence="7">Involved in cellular auxin homeostasis by regulating auxin metabolism. Regulates intracellular auxin accumulation at the endoplasmic reticulum and thus auxin availability for nuclear auxin signaling.</text>
</comment>
<keyword evidence="12" id="KW-1185">Reference proteome</keyword>
<proteinExistence type="inferred from homology"/>
<dbReference type="InterPro" id="IPR045033">
    <property type="entry name" value="PILS1/3/4/5/7"/>
</dbReference>
<feature type="transmembrane region" description="Helical" evidence="10">
    <location>
        <begin position="6"/>
        <end position="29"/>
    </location>
</feature>
<dbReference type="PANTHER" id="PTHR31651:SF33">
    <property type="entry name" value="PROTEIN PIN-LIKES 1"/>
    <property type="match status" value="1"/>
</dbReference>
<organism evidence="12">
    <name type="scientific">Entamoeba dispar (strain ATCC PRA-260 / SAW760)</name>
    <dbReference type="NCBI Taxonomy" id="370354"/>
    <lineage>
        <taxon>Eukaryota</taxon>
        <taxon>Amoebozoa</taxon>
        <taxon>Evosea</taxon>
        <taxon>Archamoebae</taxon>
        <taxon>Mastigamoebida</taxon>
        <taxon>Entamoebidae</taxon>
        <taxon>Entamoeba</taxon>
    </lineage>
</organism>
<evidence type="ECO:0000256" key="5">
    <source>
        <dbReference type="ARBA" id="ARBA00022989"/>
    </source>
</evidence>
<comment type="similarity">
    <text evidence="8">Belongs to the auxin efflux carrier (TC 2.A.69.2) family.</text>
</comment>
<evidence type="ECO:0000256" key="7">
    <source>
        <dbReference type="ARBA" id="ARBA00025100"/>
    </source>
</evidence>
<evidence type="ECO:0000256" key="3">
    <source>
        <dbReference type="ARBA" id="ARBA00022448"/>
    </source>
</evidence>
<gene>
    <name evidence="11" type="ORF">EDI_227030</name>
</gene>
<feature type="transmembrane region" description="Helical" evidence="10">
    <location>
        <begin position="461"/>
        <end position="482"/>
    </location>
</feature>
<protein>
    <recommendedName>
        <fullName evidence="13">Auxin efflux carrier family protein</fullName>
    </recommendedName>
</protein>
<keyword evidence="5 10" id="KW-1133">Transmembrane helix</keyword>
<dbReference type="PANTHER" id="PTHR31651">
    <property type="match status" value="1"/>
</dbReference>
<dbReference type="InterPro" id="IPR004776">
    <property type="entry name" value="Mem_transp_PIN-like"/>
</dbReference>
<dbReference type="GO" id="GO:0016020">
    <property type="term" value="C:membrane"/>
    <property type="evidence" value="ECO:0007669"/>
    <property type="project" value="UniProtKB-SubCell"/>
</dbReference>
<name>B0EGV1_ENTDS</name>